<evidence type="ECO:0000256" key="2">
    <source>
        <dbReference type="PIRSR" id="PIRSR006232-1"/>
    </source>
</evidence>
<dbReference type="SUPFAM" id="SSF51182">
    <property type="entry name" value="RmlC-like cupins"/>
    <property type="match status" value="1"/>
</dbReference>
<dbReference type="PIRSF" id="PIRSF006232">
    <property type="entry name" value="Pirin"/>
    <property type="match status" value="1"/>
</dbReference>
<evidence type="ECO:0000313" key="6">
    <source>
        <dbReference type="EMBL" id="QTH73302.1"/>
    </source>
</evidence>
<dbReference type="AlphaFoldDB" id="A0A975HMS7"/>
<dbReference type="Pfam" id="PF05726">
    <property type="entry name" value="Pirin_C"/>
    <property type="match status" value="1"/>
</dbReference>
<reference evidence="6" key="1">
    <citation type="submission" date="2021-03" db="EMBL/GenBank/DDBJ databases">
        <title>Complete Genome of Pseudoalteromonas xiamenensis STKMTI.2, a new potential marine bacterium producing anti-Vibrio compounds.</title>
        <authorList>
            <person name="Handayani D.P."/>
            <person name="Isnansetyo A."/>
            <person name="Istiqomah I."/>
            <person name="Jumina J."/>
        </authorList>
    </citation>
    <scope>NUCLEOTIDE SEQUENCE</scope>
    <source>
        <strain evidence="6">STKMTI.2</strain>
        <plasmid evidence="6">unnamed5</plasmid>
    </source>
</reference>
<feature type="domain" description="Pirin N-terminal" evidence="4">
    <location>
        <begin position="28"/>
        <end position="118"/>
    </location>
</feature>
<protein>
    <submittedName>
        <fullName evidence="6">Pirin family protein</fullName>
    </submittedName>
</protein>
<organism evidence="6 7">
    <name type="scientific">Pseudoalteromonas xiamenensis</name>
    <dbReference type="NCBI Taxonomy" id="882626"/>
    <lineage>
        <taxon>Bacteria</taxon>
        <taxon>Pseudomonadati</taxon>
        <taxon>Pseudomonadota</taxon>
        <taxon>Gammaproteobacteria</taxon>
        <taxon>Alteromonadales</taxon>
        <taxon>Pseudoalteromonadaceae</taxon>
        <taxon>Pseudoalteromonas</taxon>
    </lineage>
</organism>
<gene>
    <name evidence="6" type="ORF">J5O05_21270</name>
</gene>
<sequence>MKVLTARKAQATQDGAGVKINRIAGFDGKSLDPFLMIDELKSDDSGDYMAGFPAHPHRGIETFTYIRKGGFEHRDQMGNVKAIRSGDVQWMSTGRGVVHSEMPLADAVDGMHGFQIWLNMPAKEKMRAPRYQDSAVTGVKTVETAQGVVLRALAGDWHIEGQTVSAHLQGLAGDGALADVVMPANSKTTLDLSEHGKALIYIHSGNLLDERFGQMIQLTLDPTEPVILESGAHGVGLLVLAGNPINERIAHMGPFVMNTQEELHQAIRDYQQGRFGDIV</sequence>
<feature type="binding site" evidence="2">
    <location>
        <position position="57"/>
    </location>
    <ligand>
        <name>Fe cation</name>
        <dbReference type="ChEBI" id="CHEBI:24875"/>
    </ligand>
</feature>
<accession>A0A975HMS7</accession>
<evidence type="ECO:0000259" key="5">
    <source>
        <dbReference type="Pfam" id="PF05726"/>
    </source>
</evidence>
<name>A0A975HMS7_9GAMM</name>
<evidence type="ECO:0000256" key="1">
    <source>
        <dbReference type="ARBA" id="ARBA00008416"/>
    </source>
</evidence>
<dbReference type="PANTHER" id="PTHR13903">
    <property type="entry name" value="PIRIN-RELATED"/>
    <property type="match status" value="1"/>
</dbReference>
<dbReference type="Gene3D" id="2.60.120.10">
    <property type="entry name" value="Jelly Rolls"/>
    <property type="match status" value="2"/>
</dbReference>
<keyword evidence="2" id="KW-0479">Metal-binding</keyword>
<dbReference type="KEGG" id="pxi:J5O05_21270"/>
<dbReference type="InterPro" id="IPR012093">
    <property type="entry name" value="Pirin"/>
</dbReference>
<dbReference type="InterPro" id="IPR011051">
    <property type="entry name" value="RmlC_Cupin_sf"/>
</dbReference>
<keyword evidence="7" id="KW-1185">Reference proteome</keyword>
<feature type="domain" description="Pirin C-terminal" evidence="5">
    <location>
        <begin position="178"/>
        <end position="276"/>
    </location>
</feature>
<evidence type="ECO:0000256" key="3">
    <source>
        <dbReference type="RuleBase" id="RU003457"/>
    </source>
</evidence>
<geneLocation type="plasmid" evidence="6 7">
    <name>unnamed5</name>
</geneLocation>
<comment type="similarity">
    <text evidence="1 3">Belongs to the pirin family.</text>
</comment>
<feature type="binding site" evidence="2">
    <location>
        <position position="55"/>
    </location>
    <ligand>
        <name>Fe cation</name>
        <dbReference type="ChEBI" id="CHEBI:24875"/>
    </ligand>
</feature>
<keyword evidence="6" id="KW-0614">Plasmid</keyword>
<dbReference type="GO" id="GO:0046872">
    <property type="term" value="F:metal ion binding"/>
    <property type="evidence" value="ECO:0007669"/>
    <property type="project" value="UniProtKB-KW"/>
</dbReference>
<feature type="binding site" evidence="2">
    <location>
        <position position="99"/>
    </location>
    <ligand>
        <name>Fe cation</name>
        <dbReference type="ChEBI" id="CHEBI:24875"/>
    </ligand>
</feature>
<dbReference type="EMBL" id="CP072135">
    <property type="protein sequence ID" value="QTH73302.1"/>
    <property type="molecule type" value="Genomic_DNA"/>
</dbReference>
<dbReference type="InterPro" id="IPR014710">
    <property type="entry name" value="RmlC-like_jellyroll"/>
</dbReference>
<evidence type="ECO:0000259" key="4">
    <source>
        <dbReference type="Pfam" id="PF02678"/>
    </source>
</evidence>
<proteinExistence type="inferred from homology"/>
<dbReference type="Proteomes" id="UP000664904">
    <property type="component" value="Plasmid unnamed5"/>
</dbReference>
<dbReference type="PANTHER" id="PTHR13903:SF8">
    <property type="entry name" value="PIRIN"/>
    <property type="match status" value="1"/>
</dbReference>
<evidence type="ECO:0000313" key="7">
    <source>
        <dbReference type="Proteomes" id="UP000664904"/>
    </source>
</evidence>
<dbReference type="Pfam" id="PF02678">
    <property type="entry name" value="Pirin"/>
    <property type="match status" value="1"/>
</dbReference>
<dbReference type="InterPro" id="IPR008778">
    <property type="entry name" value="Pirin_C_dom"/>
</dbReference>
<keyword evidence="2" id="KW-0408">Iron</keyword>
<dbReference type="CDD" id="cd02909">
    <property type="entry name" value="cupin_pirin_N"/>
    <property type="match status" value="1"/>
</dbReference>
<feature type="binding site" evidence="2">
    <location>
        <position position="101"/>
    </location>
    <ligand>
        <name>Fe cation</name>
        <dbReference type="ChEBI" id="CHEBI:24875"/>
    </ligand>
</feature>
<dbReference type="InterPro" id="IPR003829">
    <property type="entry name" value="Pirin_N_dom"/>
</dbReference>
<dbReference type="RefSeq" id="WP_208844921.1">
    <property type="nucleotide sequence ID" value="NZ_CP072135.1"/>
</dbReference>
<comment type="cofactor">
    <cofactor evidence="2">
        <name>Fe cation</name>
        <dbReference type="ChEBI" id="CHEBI:24875"/>
    </cofactor>
    <text evidence="2">Binds 1 Fe cation per subunit.</text>
</comment>